<dbReference type="GO" id="GO:0005886">
    <property type="term" value="C:plasma membrane"/>
    <property type="evidence" value="ECO:0007669"/>
    <property type="project" value="TreeGrafter"/>
</dbReference>
<dbReference type="InterPro" id="IPR029787">
    <property type="entry name" value="Nucleotide_cyclase"/>
</dbReference>
<dbReference type="InterPro" id="IPR000160">
    <property type="entry name" value="GGDEF_dom"/>
</dbReference>
<feature type="transmembrane region" description="Helical" evidence="2">
    <location>
        <begin position="368"/>
        <end position="388"/>
    </location>
</feature>
<evidence type="ECO:0000259" key="3">
    <source>
        <dbReference type="PROSITE" id="PS50887"/>
    </source>
</evidence>
<dbReference type="SUPFAM" id="SSF55073">
    <property type="entry name" value="Nucleotide cyclase"/>
    <property type="match status" value="1"/>
</dbReference>
<dbReference type="SMART" id="SM00267">
    <property type="entry name" value="GGDEF"/>
    <property type="match status" value="1"/>
</dbReference>
<dbReference type="EMBL" id="CP008849">
    <property type="protein sequence ID" value="AIF98321.1"/>
    <property type="molecule type" value="Genomic_DNA"/>
</dbReference>
<dbReference type="Proteomes" id="UP000056090">
    <property type="component" value="Chromosome"/>
</dbReference>
<keyword evidence="5" id="KW-1185">Reference proteome</keyword>
<dbReference type="KEGG" id="aal:EP13_06195"/>
<dbReference type="GeneID" id="78254507"/>
<reference evidence="4 5" key="1">
    <citation type="submission" date="2014-06" db="EMBL/GenBank/DDBJ databases">
        <title>Genomes of Alteromonas australica, a world apart.</title>
        <authorList>
            <person name="Gonzaga A."/>
            <person name="Lopez-Perez M."/>
            <person name="Rodriguez-Valera F."/>
        </authorList>
    </citation>
    <scope>NUCLEOTIDE SEQUENCE [LARGE SCALE GENOMIC DNA]</scope>
    <source>
        <strain evidence="4 5">H 17</strain>
    </source>
</reference>
<dbReference type="PROSITE" id="PS50887">
    <property type="entry name" value="GGDEF"/>
    <property type="match status" value="1"/>
</dbReference>
<feature type="transmembrane region" description="Helical" evidence="2">
    <location>
        <begin position="305"/>
        <end position="324"/>
    </location>
</feature>
<sequence>MLSYLQCLRALCFFSLAVVFPVLGEVVDLKNGKVTLQDSHIWRELPASIELANIDSATLLLPLQTGYEHLPIAPSLGGESGSYITKLLLKPSADGRYFVVINANFIDIGLSAYVSGSQSRPQLEVFSQLADDATPHLLHFQSFAIQVNESETVELWLVIKAKQFPTPVSISFYDPATFYEYQIYNNGLSIAAITTMTLLALLAILVYLSTKKRVALTCAGYLGLHGIGWAAASGLLDDLFNIPTNSTYWGMMLFPFAIACAGQFVSDLFDCPSNHKKLFRFLRVFSVISVVLGVTMWFLPFTTGFLISHLLAMVWMILTLSIGVTMLKIRDYRAKYFLTGNLLYSASLGYYISAHSHYFGELPYSESAVVVALSVDCICILLCLAEWFKLQQIEFNRNYYLSRTDAMTKLGNRFALSECIEQLNGFYVVVYVDLDGLKTVNDRNGHQEGDKLIVETARLMQRSFSHRGSVFRSGGDEFVSILHAQSAPELEELTKSCRSHMDALSYELSQAWRRAGVSFGIATSVECDSAKDCIFLADKRMYQYKSINKKLA</sequence>
<dbReference type="InterPro" id="IPR011623">
    <property type="entry name" value="7TMR_DISM_rcpt_extracell_dom1"/>
</dbReference>
<evidence type="ECO:0000313" key="5">
    <source>
        <dbReference type="Proteomes" id="UP000056090"/>
    </source>
</evidence>
<feature type="transmembrane region" description="Helical" evidence="2">
    <location>
        <begin position="248"/>
        <end position="269"/>
    </location>
</feature>
<evidence type="ECO:0000256" key="2">
    <source>
        <dbReference type="SAM" id="Phobius"/>
    </source>
</evidence>
<keyword evidence="2" id="KW-0812">Transmembrane</keyword>
<dbReference type="eggNOG" id="COG2199">
    <property type="taxonomic scope" value="Bacteria"/>
</dbReference>
<feature type="transmembrane region" description="Helical" evidence="2">
    <location>
        <begin position="336"/>
        <end position="353"/>
    </location>
</feature>
<evidence type="ECO:0000313" key="4">
    <source>
        <dbReference type="EMBL" id="AIF98321.1"/>
    </source>
</evidence>
<keyword evidence="2" id="KW-1133">Transmembrane helix</keyword>
<dbReference type="Pfam" id="PF07695">
    <property type="entry name" value="7TMR-DISM_7TM"/>
    <property type="match status" value="1"/>
</dbReference>
<name>A0A075NXR1_9ALTE</name>
<dbReference type="InterPro" id="IPR050469">
    <property type="entry name" value="Diguanylate_Cyclase"/>
</dbReference>
<dbReference type="CDD" id="cd01949">
    <property type="entry name" value="GGDEF"/>
    <property type="match status" value="1"/>
</dbReference>
<accession>A0A075NXR1</accession>
<proteinExistence type="predicted"/>
<dbReference type="GO" id="GO:0052621">
    <property type="term" value="F:diguanylate cyclase activity"/>
    <property type="evidence" value="ECO:0007669"/>
    <property type="project" value="UniProtKB-EC"/>
</dbReference>
<dbReference type="Gene3D" id="3.30.70.270">
    <property type="match status" value="1"/>
</dbReference>
<dbReference type="AlphaFoldDB" id="A0A075NXR1"/>
<dbReference type="RefSeq" id="WP_044056512.1">
    <property type="nucleotide sequence ID" value="NZ_CBCSKJ010000001.1"/>
</dbReference>
<dbReference type="PANTHER" id="PTHR45138">
    <property type="entry name" value="REGULATORY COMPONENTS OF SENSORY TRANSDUCTION SYSTEM"/>
    <property type="match status" value="1"/>
</dbReference>
<gene>
    <name evidence="4" type="ORF">EP13_06195</name>
</gene>
<protein>
    <recommendedName>
        <fullName evidence="1">diguanylate cyclase</fullName>
        <ecNumber evidence="1">2.7.7.65</ecNumber>
    </recommendedName>
</protein>
<feature type="transmembrane region" description="Helical" evidence="2">
    <location>
        <begin position="188"/>
        <end position="208"/>
    </location>
</feature>
<organism evidence="4 5">
    <name type="scientific">Alteromonas australica</name>
    <dbReference type="NCBI Taxonomy" id="589873"/>
    <lineage>
        <taxon>Bacteria</taxon>
        <taxon>Pseudomonadati</taxon>
        <taxon>Pseudomonadota</taxon>
        <taxon>Gammaproteobacteria</taxon>
        <taxon>Alteromonadales</taxon>
        <taxon>Alteromonadaceae</taxon>
        <taxon>Alteromonas/Salinimonas group</taxon>
        <taxon>Alteromonas</taxon>
    </lineage>
</organism>
<evidence type="ECO:0000256" key="1">
    <source>
        <dbReference type="ARBA" id="ARBA00012528"/>
    </source>
</evidence>
<dbReference type="GO" id="GO:1902201">
    <property type="term" value="P:negative regulation of bacterial-type flagellum-dependent cell motility"/>
    <property type="evidence" value="ECO:0007669"/>
    <property type="project" value="TreeGrafter"/>
</dbReference>
<dbReference type="EC" id="2.7.7.65" evidence="1"/>
<dbReference type="NCBIfam" id="TIGR00254">
    <property type="entry name" value="GGDEF"/>
    <property type="match status" value="1"/>
</dbReference>
<feature type="transmembrane region" description="Helical" evidence="2">
    <location>
        <begin position="215"/>
        <end position="236"/>
    </location>
</feature>
<dbReference type="Pfam" id="PF00990">
    <property type="entry name" value="GGDEF"/>
    <property type="match status" value="1"/>
</dbReference>
<dbReference type="GO" id="GO:0043709">
    <property type="term" value="P:cell adhesion involved in single-species biofilm formation"/>
    <property type="evidence" value="ECO:0007669"/>
    <property type="project" value="TreeGrafter"/>
</dbReference>
<keyword evidence="2" id="KW-0472">Membrane</keyword>
<dbReference type="PANTHER" id="PTHR45138:SF6">
    <property type="entry name" value="DIGUANYLATE CYCLASE DGCN"/>
    <property type="match status" value="1"/>
</dbReference>
<feature type="transmembrane region" description="Helical" evidence="2">
    <location>
        <begin position="281"/>
        <end position="299"/>
    </location>
</feature>
<feature type="domain" description="GGDEF" evidence="3">
    <location>
        <begin position="425"/>
        <end position="552"/>
    </location>
</feature>
<dbReference type="InterPro" id="IPR043128">
    <property type="entry name" value="Rev_trsase/Diguanyl_cyclase"/>
</dbReference>